<dbReference type="InterPro" id="IPR018891">
    <property type="entry name" value="AIPR_C"/>
</dbReference>
<evidence type="ECO:0000313" key="4">
    <source>
        <dbReference type="Proteomes" id="UP000470446"/>
    </source>
</evidence>
<proteinExistence type="predicted"/>
<feature type="region of interest" description="Disordered" evidence="1">
    <location>
        <begin position="568"/>
        <end position="593"/>
    </location>
</feature>
<feature type="region of interest" description="Disordered" evidence="1">
    <location>
        <begin position="700"/>
        <end position="723"/>
    </location>
</feature>
<accession>A0A7K3PSN9</accession>
<reference evidence="3 4" key="1">
    <citation type="submission" date="2020-01" db="EMBL/GenBank/DDBJ databases">
        <title>Insect and environment-associated Actinomycetes.</title>
        <authorList>
            <person name="Currrie C."/>
            <person name="Chevrette M."/>
            <person name="Carlson C."/>
            <person name="Stubbendieck R."/>
            <person name="Wendt-Pienkowski E."/>
        </authorList>
    </citation>
    <scope>NUCLEOTIDE SEQUENCE [LARGE SCALE GENOMIC DNA]</scope>
    <source>
        <strain evidence="3 4">SID14163</strain>
    </source>
</reference>
<protein>
    <recommendedName>
        <fullName evidence="2">Abortive phage infection protein C-terminal domain-containing protein</fullName>
    </recommendedName>
</protein>
<evidence type="ECO:0000313" key="3">
    <source>
        <dbReference type="EMBL" id="NEB12996.1"/>
    </source>
</evidence>
<organism evidence="3 4">
    <name type="scientific">Streptomyces coelicoflavus</name>
    <dbReference type="NCBI Taxonomy" id="285562"/>
    <lineage>
        <taxon>Bacteria</taxon>
        <taxon>Bacillati</taxon>
        <taxon>Actinomycetota</taxon>
        <taxon>Actinomycetes</taxon>
        <taxon>Kitasatosporales</taxon>
        <taxon>Streptomycetaceae</taxon>
        <taxon>Streptomyces</taxon>
    </lineage>
</organism>
<evidence type="ECO:0000256" key="1">
    <source>
        <dbReference type="SAM" id="MobiDB-lite"/>
    </source>
</evidence>
<dbReference type="Proteomes" id="UP000470446">
    <property type="component" value="Unassembled WGS sequence"/>
</dbReference>
<dbReference type="EMBL" id="JAAGMA010000802">
    <property type="protein sequence ID" value="NEB12996.1"/>
    <property type="molecule type" value="Genomic_DNA"/>
</dbReference>
<dbReference type="Pfam" id="PF10592">
    <property type="entry name" value="AIPR"/>
    <property type="match status" value="1"/>
</dbReference>
<sequence length="723" mass="78524">MARVTGSGTLQARQLSAVLDRWFGDLIDTHDVEAVDPAGRRHVFHARALAALAARMVTGCTWQEAAASVLDGRDDLGVDAVMASQATGELWLIQAKWSDSTAARPDRAAASQLVHGFRTLEGRDFERFNQRLQPHAAAIDEILAAPGTVVHLVLAVMGKAEPGSVAIDLELAELNRFGPLADLRVLSAADFHSAVQTELEPPSADLTATFSRGWFHEALPYPAYTGVVSADEIAGWYLEQGSALFARNMRNPLGDTAVNLGLDSTLREQPENFWYFNNGITVLCDSAQIEFFGHRRPGAPVRLRLANASVVNGAQTTAAVYRGYRDNPETVRDAAVMVRIICLGDAPDGLDRDLTRAANTQNEALRRDFIALDPVQAQIRVDFMVSLGKEYVLKRGALLPGPEEGCSVEEAATALACSHPDPSLTIMAGRGDALWDDEGSHAPYARLFGTQPPALQIWRSVQLLRVVQESLGALRPRLTGRAARIADAGRLLIAHIVFQRTDIGAIDVPDEDWSRVLSQARALVPDIVDGLVARAASEFGDRSLVASLFHDTTASAYLATAVLADLADPDRRPSVPSEQREEPSTARGVRRRPNSVQLLVRQQRIPDGTLLLYSPTPQEEHDIGDWLNADPNRFTAVWRNDARRPLRWRADGRMYSPSGLVMHMWRESEWTGSPVAAQGAARWLLASGESLAELAEEIWQGDSDGGGPVSSPAAERQDGASGA</sequence>
<gene>
    <name evidence="3" type="ORF">G3I32_29895</name>
</gene>
<dbReference type="RefSeq" id="WP_164248395.1">
    <property type="nucleotide sequence ID" value="NZ_JAAGMA010000802.1"/>
</dbReference>
<feature type="compositionally biased region" description="Basic and acidic residues" evidence="1">
    <location>
        <begin position="568"/>
        <end position="584"/>
    </location>
</feature>
<name>A0A7K3PSN9_9ACTN</name>
<evidence type="ECO:0000259" key="2">
    <source>
        <dbReference type="Pfam" id="PF10592"/>
    </source>
</evidence>
<comment type="caution">
    <text evidence="3">The sequence shown here is derived from an EMBL/GenBank/DDBJ whole genome shotgun (WGS) entry which is preliminary data.</text>
</comment>
<dbReference type="AlphaFoldDB" id="A0A7K3PSN9"/>
<feature type="domain" description="Abortive phage infection protein C-terminal" evidence="2">
    <location>
        <begin position="245"/>
        <end position="379"/>
    </location>
</feature>